<organism evidence="2 3">
    <name type="scientific">Nocardiopsis rhodophaea</name>
    <dbReference type="NCBI Taxonomy" id="280238"/>
    <lineage>
        <taxon>Bacteria</taxon>
        <taxon>Bacillati</taxon>
        <taxon>Actinomycetota</taxon>
        <taxon>Actinomycetes</taxon>
        <taxon>Streptosporangiales</taxon>
        <taxon>Nocardiopsidaceae</taxon>
        <taxon>Nocardiopsis</taxon>
    </lineage>
</organism>
<sequence length="304" mass="32533">MSVEKPGRAGRAEGGPGSVRRRPLPELDSVGELVEPVLVAAFEGWNDAGEAAGTVVEHLMTAWDADELLTLEPDDYYDFQVARPRTTVVNGEHSGITWPTTRISIARPAGGGRDVVLVSGSEPNMRWRGFAGDLLAVARELGVRRVVLLGALLADVPHTRPVPISGVSSPKHLLSTLHLEPAGYDGPTGIVGVLHDTFASAGIETVSLWAAVPHYVAQPPSPKATLALLRGVEDVLDVTVPLGDLIEEARAWEHGVDELASEDEDIAGYVRSLEEAKDAAELPEATGEAIAREFERYLKRRGRG</sequence>
<dbReference type="EMBL" id="BAAAPC010000005">
    <property type="protein sequence ID" value="GAA1991057.1"/>
    <property type="molecule type" value="Genomic_DNA"/>
</dbReference>
<feature type="compositionally biased region" description="Basic and acidic residues" evidence="1">
    <location>
        <begin position="1"/>
        <end position="11"/>
    </location>
</feature>
<evidence type="ECO:0000256" key="1">
    <source>
        <dbReference type="SAM" id="MobiDB-lite"/>
    </source>
</evidence>
<dbReference type="Proteomes" id="UP001501585">
    <property type="component" value="Unassembled WGS sequence"/>
</dbReference>
<evidence type="ECO:0000313" key="3">
    <source>
        <dbReference type="Proteomes" id="UP001501585"/>
    </source>
</evidence>
<protein>
    <submittedName>
        <fullName evidence="2">Filament polymerization regulator ParJ</fullName>
    </submittedName>
</protein>
<dbReference type="Gene3D" id="3.40.50.10900">
    <property type="entry name" value="PAC-like subunit"/>
    <property type="match status" value="1"/>
</dbReference>
<proteinExistence type="predicted"/>
<gene>
    <name evidence="2" type="primary">parJ</name>
    <name evidence="2" type="ORF">GCM10009799_16240</name>
</gene>
<accession>A0ABN2SR32</accession>
<comment type="caution">
    <text evidence="2">The sequence shown here is derived from an EMBL/GenBank/DDBJ whole genome shotgun (WGS) entry which is preliminary data.</text>
</comment>
<dbReference type="InterPro" id="IPR019151">
    <property type="entry name" value="Proteasome_assmbl_chaperone_2"/>
</dbReference>
<keyword evidence="3" id="KW-1185">Reference proteome</keyword>
<dbReference type="Pfam" id="PF09754">
    <property type="entry name" value="PAC2"/>
    <property type="match status" value="1"/>
</dbReference>
<dbReference type="PIRSF" id="PIRSF028754">
    <property type="entry name" value="UCP028754"/>
    <property type="match status" value="1"/>
</dbReference>
<dbReference type="InterPro" id="IPR038389">
    <property type="entry name" value="PSMG2_sf"/>
</dbReference>
<reference evidence="2 3" key="1">
    <citation type="journal article" date="2019" name="Int. J. Syst. Evol. Microbiol.">
        <title>The Global Catalogue of Microorganisms (GCM) 10K type strain sequencing project: providing services to taxonomists for standard genome sequencing and annotation.</title>
        <authorList>
            <consortium name="The Broad Institute Genomics Platform"/>
            <consortium name="The Broad Institute Genome Sequencing Center for Infectious Disease"/>
            <person name="Wu L."/>
            <person name="Ma J."/>
        </authorList>
    </citation>
    <scope>NUCLEOTIDE SEQUENCE [LARGE SCALE GENOMIC DNA]</scope>
    <source>
        <strain evidence="2 3">JCM 15313</strain>
    </source>
</reference>
<dbReference type="InterPro" id="IPR008492">
    <property type="entry name" value="Rv2714-like"/>
</dbReference>
<feature type="region of interest" description="Disordered" evidence="1">
    <location>
        <begin position="1"/>
        <end position="24"/>
    </location>
</feature>
<name>A0ABN2SR32_9ACTN</name>
<evidence type="ECO:0000313" key="2">
    <source>
        <dbReference type="EMBL" id="GAA1991057.1"/>
    </source>
</evidence>
<dbReference type="SUPFAM" id="SSF159659">
    <property type="entry name" value="Cgl1923-like"/>
    <property type="match status" value="1"/>
</dbReference>